<feature type="compositionally biased region" description="Acidic residues" evidence="1">
    <location>
        <begin position="376"/>
        <end position="390"/>
    </location>
</feature>
<feature type="region of interest" description="Disordered" evidence="1">
    <location>
        <begin position="376"/>
        <end position="407"/>
    </location>
</feature>
<evidence type="ECO:0000313" key="2">
    <source>
        <dbReference type="EMBL" id="CAG2055549.1"/>
    </source>
</evidence>
<comment type="caution">
    <text evidence="2">The sequence shown here is derived from an EMBL/GenBank/DDBJ whole genome shotgun (WGS) entry which is preliminary data.</text>
</comment>
<gene>
    <name evidence="2" type="ORF">TPAB3V08_LOCUS2552</name>
</gene>
<feature type="region of interest" description="Disordered" evidence="1">
    <location>
        <begin position="423"/>
        <end position="463"/>
    </location>
</feature>
<protein>
    <submittedName>
        <fullName evidence="2">Uncharacterized protein</fullName>
    </submittedName>
</protein>
<keyword evidence="3" id="KW-1185">Reference proteome</keyword>
<proteinExistence type="predicted"/>
<dbReference type="EMBL" id="CAJPIN010002615">
    <property type="protein sequence ID" value="CAG2055549.1"/>
    <property type="molecule type" value="Genomic_DNA"/>
</dbReference>
<accession>A0ABN7NM88</accession>
<feature type="region of interest" description="Disordered" evidence="1">
    <location>
        <begin position="110"/>
        <end position="136"/>
    </location>
</feature>
<reference evidence="2" key="1">
    <citation type="submission" date="2021-03" db="EMBL/GenBank/DDBJ databases">
        <authorList>
            <person name="Tran Van P."/>
        </authorList>
    </citation>
    <scope>NUCLEOTIDE SEQUENCE</scope>
</reference>
<evidence type="ECO:0000313" key="3">
    <source>
        <dbReference type="Proteomes" id="UP001153148"/>
    </source>
</evidence>
<evidence type="ECO:0000256" key="1">
    <source>
        <dbReference type="SAM" id="MobiDB-lite"/>
    </source>
</evidence>
<sequence>MLVIWLDRCASRGARLSRYPCGKSVTIHLRENESKESGALANSSQVCRVGVTGGEVGDCRRCVCVRFVAAALVSCQEDHTLLPIVNFDEDGYDGHCDAPSSQDAPLALSVFSGRSPGNRDSLPGDAEKRLREEESGEVRTDVAHVSKRKKMVSSVQLTLQDPHQQSGGVITNSVLRELEDRTSDPAPAHRYTEITNNECRENIAEQKVVHNLNRYPFKLEDKQLDLNFRISGDLPVPLHWQDQATNMPQDSVCGTQETPQQKHPTREPEVVVELPIMKKEVNCVDRELPRTIPMLDSAPEWETTKSGADIIGGSGYVSVSQDKELKPLVSEQEANNQESVVDSGASPQEGLALFDEGSVKASSSVASILDLQDVEYADADAEDSEDDVESREDKVDTQQTEQKHQVLEEFSVSSTLVGSFAPTPIVRLEDQSPPPSLTPSLNKSVDGPDTMTPDEAENLLSSR</sequence>
<feature type="compositionally biased region" description="Basic and acidic residues" evidence="1">
    <location>
        <begin position="125"/>
        <end position="136"/>
    </location>
</feature>
<feature type="compositionally biased region" description="Basic and acidic residues" evidence="1">
    <location>
        <begin position="391"/>
        <end position="407"/>
    </location>
</feature>
<organism evidence="2 3">
    <name type="scientific">Timema podura</name>
    <name type="common">Walking stick</name>
    <dbReference type="NCBI Taxonomy" id="61482"/>
    <lineage>
        <taxon>Eukaryota</taxon>
        <taxon>Metazoa</taxon>
        <taxon>Ecdysozoa</taxon>
        <taxon>Arthropoda</taxon>
        <taxon>Hexapoda</taxon>
        <taxon>Insecta</taxon>
        <taxon>Pterygota</taxon>
        <taxon>Neoptera</taxon>
        <taxon>Polyneoptera</taxon>
        <taxon>Phasmatodea</taxon>
        <taxon>Timematodea</taxon>
        <taxon>Timematoidea</taxon>
        <taxon>Timematidae</taxon>
        <taxon>Timema</taxon>
    </lineage>
</organism>
<dbReference type="Proteomes" id="UP001153148">
    <property type="component" value="Unassembled WGS sequence"/>
</dbReference>
<name>A0ABN7NM88_TIMPD</name>